<organism evidence="1 2">
    <name type="scientific">Trametes sanguinea</name>
    <dbReference type="NCBI Taxonomy" id="158606"/>
    <lineage>
        <taxon>Eukaryota</taxon>
        <taxon>Fungi</taxon>
        <taxon>Dikarya</taxon>
        <taxon>Basidiomycota</taxon>
        <taxon>Agaricomycotina</taxon>
        <taxon>Agaricomycetes</taxon>
        <taxon>Polyporales</taxon>
        <taxon>Polyporaceae</taxon>
        <taxon>Trametes</taxon>
    </lineage>
</organism>
<gene>
    <name evidence="1" type="ORF">NUW54_g11881</name>
</gene>
<comment type="caution">
    <text evidence="1">The sequence shown here is derived from an EMBL/GenBank/DDBJ whole genome shotgun (WGS) entry which is preliminary data.</text>
</comment>
<protein>
    <submittedName>
        <fullName evidence="1">Uncharacterized protein</fullName>
    </submittedName>
</protein>
<evidence type="ECO:0000313" key="2">
    <source>
        <dbReference type="Proteomes" id="UP001144978"/>
    </source>
</evidence>
<reference evidence="1" key="1">
    <citation type="submission" date="2022-08" db="EMBL/GenBank/DDBJ databases">
        <title>Genome Sequence of Pycnoporus sanguineus.</title>
        <authorList>
            <person name="Buettner E."/>
        </authorList>
    </citation>
    <scope>NUCLEOTIDE SEQUENCE</scope>
    <source>
        <strain evidence="1">CG-C14</strain>
    </source>
</reference>
<name>A0ACC1N6J4_9APHY</name>
<sequence length="470" mass="48650">MHPVPPQANPSNAPAHNTQRASSVPQSDGQADERHGARRGLSALLPRPSSMLRQRSSTSEPGSASLHETRSSSDVSSSAFDTSASSDMSDLVSDPSSTSHQDQSREENDAQTRPLSPGSIDVLGTLLSVAAAATAASLFSPSLGFQASGDSNAPPPAPGIPRPMSPTPTAGLGGGPGFSVVPDVAPDSPSSSPPVATSPRAIDRRAPASTAEDPASMRPSEIMLAEMARALNVGLGLTPEGPSPELANANAEGQAPVDGIRATDSARIARSPPPEDSFERFLINLQADLRVVLSEHGVGSSAQPSQDASGDNDTDDTSASEGAQRPDSPVPNLEQSSLVSSADDGDDEELPPLQDVSDSEDEDYDEMHIEDGTSVRTATPMPSGRDLPNRSDQSSPSEGSHTRDTEREGDTERRPPGIQLWRLYRLQPIHASQIAGHAAATTPSNAPMFPHPPSTTTPSSPSAQAAGPSL</sequence>
<keyword evidence="2" id="KW-1185">Reference proteome</keyword>
<dbReference type="EMBL" id="JANSHE010004817">
    <property type="protein sequence ID" value="KAJ2974524.1"/>
    <property type="molecule type" value="Genomic_DNA"/>
</dbReference>
<evidence type="ECO:0000313" key="1">
    <source>
        <dbReference type="EMBL" id="KAJ2974524.1"/>
    </source>
</evidence>
<dbReference type="Proteomes" id="UP001144978">
    <property type="component" value="Unassembled WGS sequence"/>
</dbReference>
<proteinExistence type="predicted"/>
<accession>A0ACC1N6J4</accession>